<proteinExistence type="predicted"/>
<dbReference type="Pfam" id="PF11255">
    <property type="entry name" value="DUF3054"/>
    <property type="match status" value="1"/>
</dbReference>
<keyword evidence="1" id="KW-1133">Transmembrane helix</keyword>
<dbReference type="InterPro" id="IPR021414">
    <property type="entry name" value="DUF3054"/>
</dbReference>
<gene>
    <name evidence="2" type="ORF">BW733_16560</name>
</gene>
<evidence type="ECO:0000313" key="3">
    <source>
        <dbReference type="Proteomes" id="UP000188235"/>
    </source>
</evidence>
<keyword evidence="3" id="KW-1185">Reference proteome</keyword>
<dbReference type="Proteomes" id="UP000188235">
    <property type="component" value="Chromosome"/>
</dbReference>
<feature type="transmembrane region" description="Helical" evidence="1">
    <location>
        <begin position="62"/>
        <end position="81"/>
    </location>
</feature>
<sequence>MVRLGWFLIDLVFVVVFAAVGRASHGESVLGTFITAWPFLVGCAAAWLVLVLLGDDGLGRRAAVIVWLVTLLGGMALRLASSDTAEVPFIIVATLFLAATLFGWRLVASLVRRRRQA</sequence>
<keyword evidence="1" id="KW-0472">Membrane</keyword>
<dbReference type="STRING" id="399497.BW733_16560"/>
<dbReference type="EMBL" id="CP019607">
    <property type="protein sequence ID" value="AQP52194.1"/>
    <property type="molecule type" value="Genomic_DNA"/>
</dbReference>
<name>A0A1Q2D1P2_9ACTN</name>
<dbReference type="RefSeq" id="WP_077352203.1">
    <property type="nucleotide sequence ID" value="NZ_CP019607.1"/>
</dbReference>
<keyword evidence="1" id="KW-0812">Transmembrane</keyword>
<evidence type="ECO:0000313" key="2">
    <source>
        <dbReference type="EMBL" id="AQP52194.1"/>
    </source>
</evidence>
<accession>A0A1Q2D1P2</accession>
<organism evidence="2 3">
    <name type="scientific">Tessaracoccus flavescens</name>
    <dbReference type="NCBI Taxonomy" id="399497"/>
    <lineage>
        <taxon>Bacteria</taxon>
        <taxon>Bacillati</taxon>
        <taxon>Actinomycetota</taxon>
        <taxon>Actinomycetes</taxon>
        <taxon>Propionibacteriales</taxon>
        <taxon>Propionibacteriaceae</taxon>
        <taxon>Tessaracoccus</taxon>
    </lineage>
</organism>
<feature type="transmembrane region" description="Helical" evidence="1">
    <location>
        <begin position="87"/>
        <end position="107"/>
    </location>
</feature>
<dbReference type="OrthoDB" id="3698172at2"/>
<reference evidence="2 3" key="1">
    <citation type="journal article" date="2008" name="Int. J. Syst. Evol. Microbiol.">
        <title>Tessaracoccus flavescens sp. nov., isolated from marine sediment.</title>
        <authorList>
            <person name="Lee D.W."/>
            <person name="Lee S.D."/>
        </authorList>
    </citation>
    <scope>NUCLEOTIDE SEQUENCE [LARGE SCALE GENOMIC DNA]</scope>
    <source>
        <strain evidence="2 3">SST-39T</strain>
    </source>
</reference>
<protein>
    <recommendedName>
        <fullName evidence="4">DUF3054 domain-containing protein</fullName>
    </recommendedName>
</protein>
<evidence type="ECO:0000256" key="1">
    <source>
        <dbReference type="SAM" id="Phobius"/>
    </source>
</evidence>
<dbReference type="AlphaFoldDB" id="A0A1Q2D1P2"/>
<feature type="transmembrane region" description="Helical" evidence="1">
    <location>
        <begin position="28"/>
        <end position="50"/>
    </location>
</feature>
<evidence type="ECO:0008006" key="4">
    <source>
        <dbReference type="Google" id="ProtNLM"/>
    </source>
</evidence>
<dbReference type="KEGG" id="tfa:BW733_16560"/>